<protein>
    <submittedName>
        <fullName evidence="10">MFS transporter</fullName>
    </submittedName>
</protein>
<dbReference type="InterPro" id="IPR004638">
    <property type="entry name" value="EmrB-like"/>
</dbReference>
<gene>
    <name evidence="10" type="ORF">LQV63_04815</name>
</gene>
<dbReference type="Gene3D" id="1.20.1720.10">
    <property type="entry name" value="Multidrug resistance protein D"/>
    <property type="match status" value="1"/>
</dbReference>
<evidence type="ECO:0000313" key="11">
    <source>
        <dbReference type="Proteomes" id="UP001199916"/>
    </source>
</evidence>
<dbReference type="Proteomes" id="UP001199916">
    <property type="component" value="Unassembled WGS sequence"/>
</dbReference>
<dbReference type="Gene3D" id="1.20.1250.20">
    <property type="entry name" value="MFS general substrate transporter like domains"/>
    <property type="match status" value="1"/>
</dbReference>
<feature type="transmembrane region" description="Helical" evidence="8">
    <location>
        <begin position="230"/>
        <end position="253"/>
    </location>
</feature>
<dbReference type="PRINTS" id="PR01036">
    <property type="entry name" value="TCRTETB"/>
</dbReference>
<keyword evidence="4 8" id="KW-0812">Transmembrane</keyword>
<feature type="transmembrane region" description="Helical" evidence="8">
    <location>
        <begin position="313"/>
        <end position="331"/>
    </location>
</feature>
<accession>A0ABS8YCP3</accession>
<dbReference type="RefSeq" id="WP_233695851.1">
    <property type="nucleotide sequence ID" value="NZ_JAJNBZ010000002.1"/>
</dbReference>
<feature type="domain" description="Major facilitator superfamily (MFS) profile" evidence="9">
    <location>
        <begin position="15"/>
        <end position="513"/>
    </location>
</feature>
<feature type="transmembrane region" description="Helical" evidence="8">
    <location>
        <begin position="46"/>
        <end position="67"/>
    </location>
</feature>
<evidence type="ECO:0000259" key="9">
    <source>
        <dbReference type="PROSITE" id="PS50850"/>
    </source>
</evidence>
<keyword evidence="11" id="KW-1185">Reference proteome</keyword>
<dbReference type="CDD" id="cd17502">
    <property type="entry name" value="MFS_Azr1_MDR_like"/>
    <property type="match status" value="1"/>
</dbReference>
<feature type="transmembrane region" description="Helical" evidence="8">
    <location>
        <begin position="365"/>
        <end position="387"/>
    </location>
</feature>
<name>A0ABS8YCP3_9BACL</name>
<evidence type="ECO:0000256" key="1">
    <source>
        <dbReference type="ARBA" id="ARBA00004651"/>
    </source>
</evidence>
<feature type="transmembrane region" description="Helical" evidence="8">
    <location>
        <begin position="105"/>
        <end position="129"/>
    </location>
</feature>
<sequence length="545" mass="58935">MTMTNDPTRSRRNMVLFGLIMGMFFSSLEQTIVGTAMPTIIKDLNGFSIFAWVTTAYMICSTAVIPLAGKLADLFGSRFIYLIGWLIFVVGSGLCATATTMEQLIIYRAIQGIGGGMLMPMSQTIIGMMFTPEQRAKWQGIFGAIFGLSSVIGPFFGGFIVDNISWHWIFLINVPFGLLSTILIFIGMKSVDAPRDKSKKVAIDWLGIFTLIPGIVLLLLGLSLNHDKYGWTSATSILTFAGALLLFVLFVFVERRAQEPIIEMSLFKSRVFNVSVALGFLVGLGMFGAIMFVPMFMQGVLGVTPTQAGSTMTPMMIALIIASVLGGRLVLRMPYRSVMAAGMLITSIGFLLMSTMGVHTTQITAYSFMMVLGFGMGLVMPIITIVVQNAFPREKLGTVTSATTFFRSIGSTIGATLFNVIMNAVIATNIAKAKASADAMTQTVLDKTGTDSNTLYQMLINSEQIPLPAEAKTNLLDTVKEAWSSSFSTVFLTGLGFIVLGIFVSLLIGNGRISRDGMDKKRRQGADDESTVDGHSHPQASASNS</sequence>
<dbReference type="PANTHER" id="PTHR23501:SF197">
    <property type="entry name" value="COMD"/>
    <property type="match status" value="1"/>
</dbReference>
<dbReference type="NCBIfam" id="TIGR00711">
    <property type="entry name" value="efflux_EmrB"/>
    <property type="match status" value="1"/>
</dbReference>
<dbReference type="InterPro" id="IPR020846">
    <property type="entry name" value="MFS_dom"/>
</dbReference>
<reference evidence="10 11" key="1">
    <citation type="submission" date="2021-11" db="EMBL/GenBank/DDBJ databases">
        <title>Draft genome sequence of Paenibacillus profundus YoMME, a new Gram-positive bacteria with exoelectrogenic properties.</title>
        <authorList>
            <person name="Hubenova Y."/>
            <person name="Hubenova E."/>
            <person name="Manasiev Y."/>
            <person name="Peykov S."/>
            <person name="Mitov M."/>
        </authorList>
    </citation>
    <scope>NUCLEOTIDE SEQUENCE [LARGE SCALE GENOMIC DNA]</scope>
    <source>
        <strain evidence="10 11">YoMME</strain>
    </source>
</reference>
<feature type="transmembrane region" description="Helical" evidence="8">
    <location>
        <begin position="408"/>
        <end position="431"/>
    </location>
</feature>
<feature type="transmembrane region" description="Helical" evidence="8">
    <location>
        <begin position="490"/>
        <end position="513"/>
    </location>
</feature>
<dbReference type="InterPro" id="IPR011701">
    <property type="entry name" value="MFS"/>
</dbReference>
<feature type="transmembrane region" description="Helical" evidence="8">
    <location>
        <begin position="338"/>
        <end position="359"/>
    </location>
</feature>
<keyword evidence="6 8" id="KW-0472">Membrane</keyword>
<evidence type="ECO:0000256" key="8">
    <source>
        <dbReference type="SAM" id="Phobius"/>
    </source>
</evidence>
<feature type="transmembrane region" description="Helical" evidence="8">
    <location>
        <begin position="141"/>
        <end position="160"/>
    </location>
</feature>
<feature type="transmembrane region" description="Helical" evidence="8">
    <location>
        <begin position="79"/>
        <end position="99"/>
    </location>
</feature>
<dbReference type="PANTHER" id="PTHR23501">
    <property type="entry name" value="MAJOR FACILITATOR SUPERFAMILY"/>
    <property type="match status" value="1"/>
</dbReference>
<feature type="transmembrane region" description="Helical" evidence="8">
    <location>
        <begin position="166"/>
        <end position="186"/>
    </location>
</feature>
<dbReference type="SUPFAM" id="SSF103473">
    <property type="entry name" value="MFS general substrate transporter"/>
    <property type="match status" value="1"/>
</dbReference>
<evidence type="ECO:0000256" key="5">
    <source>
        <dbReference type="ARBA" id="ARBA00022989"/>
    </source>
</evidence>
<evidence type="ECO:0000256" key="7">
    <source>
        <dbReference type="SAM" id="MobiDB-lite"/>
    </source>
</evidence>
<dbReference type="PROSITE" id="PS50850">
    <property type="entry name" value="MFS"/>
    <property type="match status" value="1"/>
</dbReference>
<proteinExistence type="predicted"/>
<feature type="region of interest" description="Disordered" evidence="7">
    <location>
        <begin position="517"/>
        <end position="545"/>
    </location>
</feature>
<evidence type="ECO:0000256" key="6">
    <source>
        <dbReference type="ARBA" id="ARBA00023136"/>
    </source>
</evidence>
<organism evidence="10 11">
    <name type="scientific">Paenibacillus profundus</name>
    <dbReference type="NCBI Taxonomy" id="1173085"/>
    <lineage>
        <taxon>Bacteria</taxon>
        <taxon>Bacillati</taxon>
        <taxon>Bacillota</taxon>
        <taxon>Bacilli</taxon>
        <taxon>Bacillales</taxon>
        <taxon>Paenibacillaceae</taxon>
        <taxon>Paenibacillus</taxon>
    </lineage>
</organism>
<feature type="transmembrane region" description="Helical" evidence="8">
    <location>
        <begin position="206"/>
        <end position="224"/>
    </location>
</feature>
<evidence type="ECO:0000256" key="4">
    <source>
        <dbReference type="ARBA" id="ARBA00022692"/>
    </source>
</evidence>
<keyword evidence="5 8" id="KW-1133">Transmembrane helix</keyword>
<dbReference type="Pfam" id="PF07690">
    <property type="entry name" value="MFS_1"/>
    <property type="match status" value="1"/>
</dbReference>
<evidence type="ECO:0000313" key="10">
    <source>
        <dbReference type="EMBL" id="MCE5168634.1"/>
    </source>
</evidence>
<comment type="caution">
    <text evidence="10">The sequence shown here is derived from an EMBL/GenBank/DDBJ whole genome shotgun (WGS) entry which is preliminary data.</text>
</comment>
<dbReference type="InterPro" id="IPR036259">
    <property type="entry name" value="MFS_trans_sf"/>
</dbReference>
<feature type="transmembrane region" description="Helical" evidence="8">
    <location>
        <begin position="274"/>
        <end position="293"/>
    </location>
</feature>
<comment type="subcellular location">
    <subcellularLocation>
        <location evidence="1">Cell membrane</location>
        <topology evidence="1">Multi-pass membrane protein</topology>
    </subcellularLocation>
</comment>
<dbReference type="EMBL" id="JAJNBZ010000002">
    <property type="protein sequence ID" value="MCE5168634.1"/>
    <property type="molecule type" value="Genomic_DNA"/>
</dbReference>
<evidence type="ECO:0000256" key="3">
    <source>
        <dbReference type="ARBA" id="ARBA00022475"/>
    </source>
</evidence>
<keyword evidence="2" id="KW-0813">Transport</keyword>
<keyword evidence="3" id="KW-1003">Cell membrane</keyword>
<evidence type="ECO:0000256" key="2">
    <source>
        <dbReference type="ARBA" id="ARBA00022448"/>
    </source>
</evidence>